<accession>W6RWP6</accession>
<dbReference type="PIRSF" id="PIRSF018571">
    <property type="entry name" value="SpoIIGA"/>
    <property type="match status" value="1"/>
</dbReference>
<evidence type="ECO:0000256" key="3">
    <source>
        <dbReference type="SAM" id="Phobius"/>
    </source>
</evidence>
<protein>
    <recommendedName>
        <fullName evidence="1">Sporulation sigma-E factor-processing peptidase</fullName>
        <ecNumber evidence="1">3.4.23.-</ecNumber>
    </recommendedName>
    <alternativeName>
        <fullName evidence="1">Membrane-associated aspartic protease</fullName>
    </alternativeName>
    <alternativeName>
        <fullName evidence="1">Stage II sporulation protein GA</fullName>
    </alternativeName>
</protein>
<feature type="transmembrane region" description="Helical" evidence="3">
    <location>
        <begin position="88"/>
        <end position="106"/>
    </location>
</feature>
<keyword evidence="3" id="KW-0812">Transmembrane</keyword>
<dbReference type="RefSeq" id="WP_044038824.1">
    <property type="nucleotide sequence ID" value="NZ_HG917868.1"/>
</dbReference>
<dbReference type="GO" id="GO:0004190">
    <property type="term" value="F:aspartic-type endopeptidase activity"/>
    <property type="evidence" value="ECO:0007669"/>
    <property type="project" value="UniProtKB-KW"/>
</dbReference>
<evidence type="ECO:0000256" key="2">
    <source>
        <dbReference type="PIRSR" id="PIRSR018571-1"/>
    </source>
</evidence>
<comment type="function">
    <text evidence="1">Probable aspartic protease that is responsible for the proteolytic cleavage of the RNA polymerase sigma E factor (SigE/spoIIGB) to yield the active peptide in the mother cell during sporulation. Responds to a signal from the forespore that is triggered by the extracellular signal protein SpoIIR.</text>
</comment>
<dbReference type="STRING" id="1216932.CM240_1948"/>
<keyword evidence="1 3" id="KW-0472">Membrane</keyword>
<feature type="transmembrane region" description="Helical" evidence="3">
    <location>
        <begin position="112"/>
        <end position="137"/>
    </location>
</feature>
<keyword evidence="5" id="KW-1185">Reference proteome</keyword>
<dbReference type="EC" id="3.4.23.-" evidence="1"/>
<keyword evidence="1" id="KW-0749">Sporulation</keyword>
<organism evidence="4 5">
    <name type="scientific">Clostridium bornimense</name>
    <dbReference type="NCBI Taxonomy" id="1216932"/>
    <lineage>
        <taxon>Bacteria</taxon>
        <taxon>Bacillati</taxon>
        <taxon>Bacillota</taxon>
        <taxon>Clostridia</taxon>
        <taxon>Eubacteriales</taxon>
        <taxon>Clostridiaceae</taxon>
        <taxon>Clostridium</taxon>
    </lineage>
</organism>
<dbReference type="HOGENOM" id="CLU_059158_0_0_9"/>
<keyword evidence="1" id="KW-1003">Cell membrane</keyword>
<dbReference type="PATRIC" id="fig|1216932.3.peg.1947"/>
<dbReference type="InterPro" id="IPR005081">
    <property type="entry name" value="SpoIIGA"/>
</dbReference>
<comment type="subcellular location">
    <subcellularLocation>
        <location evidence="1">Cell membrane</location>
    </subcellularLocation>
</comment>
<feature type="transmembrane region" description="Helical" evidence="3">
    <location>
        <begin position="36"/>
        <end position="52"/>
    </location>
</feature>
<dbReference type="EMBL" id="HG917868">
    <property type="protein sequence ID" value="CDM69106.1"/>
    <property type="molecule type" value="Genomic_DNA"/>
</dbReference>
<dbReference type="AlphaFoldDB" id="W6RWP6"/>
<keyword evidence="1" id="KW-0645">Protease</keyword>
<dbReference type="GO" id="GO:0005886">
    <property type="term" value="C:plasma membrane"/>
    <property type="evidence" value="ECO:0007669"/>
    <property type="project" value="UniProtKB-SubCell"/>
</dbReference>
<feature type="transmembrane region" description="Helical" evidence="3">
    <location>
        <begin position="58"/>
        <end position="76"/>
    </location>
</feature>
<evidence type="ECO:0000313" key="5">
    <source>
        <dbReference type="Proteomes" id="UP000019426"/>
    </source>
</evidence>
<feature type="active site" evidence="2">
    <location>
        <position position="173"/>
    </location>
</feature>
<keyword evidence="3" id="KW-1133">Transmembrane helix</keyword>
<dbReference type="GO" id="GO:0030436">
    <property type="term" value="P:asexual sporulation"/>
    <property type="evidence" value="ECO:0007669"/>
    <property type="project" value="InterPro"/>
</dbReference>
<evidence type="ECO:0000313" key="4">
    <source>
        <dbReference type="EMBL" id="CDM69106.1"/>
    </source>
</evidence>
<keyword evidence="1" id="KW-0064">Aspartyl protease</keyword>
<evidence type="ECO:0000256" key="1">
    <source>
        <dbReference type="PIRNR" id="PIRNR018571"/>
    </source>
</evidence>
<sequence>MIVYLDILLIENFIVNFFLLYITIKSLSIEINYKRLLASSMLGALYVITYFYNFNGILTSLPFKIIVGYLLVAIVLKKNTIRMKIKGSVLYLLYTVLLAGICFFLAQNSKVYIYRGFIFNFSSKKLLLSLILIFFLLDRMYKFIKDSLFVNKFIYNMELILGDEIIKLKGFLDTGNELREPITNLPVVFIESTLIDKNLIDEDQMITISYKVVNDRNLEVKAFKPKALIVHRGEERKVVDCFIALSEGSLSNENKFNALLSRGVIY</sequence>
<feature type="transmembrane region" description="Helical" evidence="3">
    <location>
        <begin position="6"/>
        <end position="24"/>
    </location>
</feature>
<keyword evidence="1" id="KW-0378">Hydrolase</keyword>
<reference evidence="4 5" key="1">
    <citation type="submission" date="2013-11" db="EMBL/GenBank/DDBJ databases">
        <title>Complete genome sequence of Clostridum sp. M2/40.</title>
        <authorList>
            <person name="Wibberg D."/>
            <person name="Puehler A."/>
            <person name="Schlueter A."/>
        </authorList>
    </citation>
    <scope>NUCLEOTIDE SEQUENCE [LARGE SCALE GENOMIC DNA]</scope>
    <source>
        <strain evidence="5">M2/40</strain>
    </source>
</reference>
<gene>
    <name evidence="4" type="ORF">CM240_1948</name>
</gene>
<dbReference type="OrthoDB" id="2690199at2"/>
<dbReference type="GO" id="GO:0006508">
    <property type="term" value="P:proteolysis"/>
    <property type="evidence" value="ECO:0007669"/>
    <property type="project" value="UniProtKB-KW"/>
</dbReference>
<name>W6RWP6_9CLOT</name>
<proteinExistence type="inferred from homology"/>
<dbReference type="GO" id="GO:0030435">
    <property type="term" value="P:sporulation resulting in formation of a cellular spore"/>
    <property type="evidence" value="ECO:0007669"/>
    <property type="project" value="UniProtKB-KW"/>
</dbReference>
<dbReference type="Pfam" id="PF03419">
    <property type="entry name" value="Peptidase_U4"/>
    <property type="match status" value="1"/>
</dbReference>
<dbReference type="Proteomes" id="UP000019426">
    <property type="component" value="Chromosome M2/40_rep1"/>
</dbReference>
<comment type="similarity">
    <text evidence="1">Belongs to the peptidase U4 family.</text>
</comment>
<dbReference type="KEGG" id="clt:CM240_1948"/>
<dbReference type="eggNOG" id="ENOG50301AF">
    <property type="taxonomic scope" value="Bacteria"/>
</dbReference>